<dbReference type="PROSITE" id="PS50881">
    <property type="entry name" value="S5_DSRBD"/>
    <property type="match status" value="1"/>
</dbReference>
<evidence type="ECO:0000256" key="4">
    <source>
        <dbReference type="ARBA" id="ARBA00022980"/>
    </source>
</evidence>
<proteinExistence type="inferred from homology"/>
<comment type="caution">
    <text evidence="11">The sequence shown here is derived from an EMBL/GenBank/DDBJ whole genome shotgun (WGS) entry which is preliminary data.</text>
</comment>
<organism evidence="11 12">
    <name type="scientific">Kingdonia uniflora</name>
    <dbReference type="NCBI Taxonomy" id="39325"/>
    <lineage>
        <taxon>Eukaryota</taxon>
        <taxon>Viridiplantae</taxon>
        <taxon>Streptophyta</taxon>
        <taxon>Embryophyta</taxon>
        <taxon>Tracheophyta</taxon>
        <taxon>Spermatophyta</taxon>
        <taxon>Magnoliopsida</taxon>
        <taxon>Ranunculales</taxon>
        <taxon>Circaeasteraceae</taxon>
        <taxon>Kingdonia</taxon>
    </lineage>
</organism>
<dbReference type="InterPro" id="IPR014721">
    <property type="entry name" value="Ribsml_uS5_D2-typ_fold_subgr"/>
</dbReference>
<keyword evidence="8" id="KW-0175">Coiled coil</keyword>
<dbReference type="GO" id="GO:0005737">
    <property type="term" value="C:cytoplasm"/>
    <property type="evidence" value="ECO:0007669"/>
    <property type="project" value="UniProtKB-ARBA"/>
</dbReference>
<comment type="similarity">
    <text evidence="1 7">Belongs to the universal ribosomal protein uS5 family.</text>
</comment>
<dbReference type="InterPro" id="IPR005324">
    <property type="entry name" value="Ribosomal_uS5_C"/>
</dbReference>
<keyword evidence="4 6" id="KW-0689">Ribosomal protein</keyword>
<evidence type="ECO:0000256" key="7">
    <source>
        <dbReference type="RuleBase" id="RU003823"/>
    </source>
</evidence>
<reference evidence="11 12" key="1">
    <citation type="journal article" date="2020" name="IScience">
        <title>Genome Sequencing of the Endangered Kingdonia uniflora (Circaeasteraceae, Ranunculales) Reveals Potential Mechanisms of Evolutionary Specialization.</title>
        <authorList>
            <person name="Sun Y."/>
            <person name="Deng T."/>
            <person name="Zhang A."/>
            <person name="Moore M.J."/>
            <person name="Landis J.B."/>
            <person name="Lin N."/>
            <person name="Zhang H."/>
            <person name="Zhang X."/>
            <person name="Huang J."/>
            <person name="Zhang X."/>
            <person name="Sun H."/>
            <person name="Wang H."/>
        </authorList>
    </citation>
    <scope>NUCLEOTIDE SEQUENCE [LARGE SCALE GENOMIC DNA]</scope>
    <source>
        <strain evidence="11">TB1705</strain>
        <tissue evidence="11">Leaf</tissue>
    </source>
</reference>
<feature type="domain" description="S5 DRBM" evidence="10">
    <location>
        <begin position="354"/>
        <end position="417"/>
    </location>
</feature>
<dbReference type="Gene3D" id="3.30.160.20">
    <property type="match status" value="1"/>
</dbReference>
<sequence>MSTTTTILKSKGVWSRLLLSQTLQNPSLKPSLILTRPISHLLNQPQPQPQPKPTLNPSSLTHLRFFSITRSPIQELLGELEHEKRRDREKRIKAGLPPDNPEDEEDFMGVGPLIEKIEKETKKNGISRLDMLYEEPTDSDREEDERDTFDAKNRRAEVLEKKLEKHEELVDSLNKAKTPDEKWNWMMRIDKFEKKHFSKPLEYKVIDELVERLKESTGKERFMLLQKINRAMRLVKWKEAYDPNNPENFGVIKHRQVGPSFDIMDNVGFEKQKQMMKGAELEEDGEEFDDTKERDAIMLENLNDIDKKLEEKLAQLDFTFGKKGKILEQEIKDLAEERRALAEKKRTPLYRKGFDVKLINFNRTCKVTKGGRVTKYSATVVCGNYHGVVGFAKAKGPTVPIALQKAYEKVFQNLHYVDRHEEHTIAHAVQTSYKKSKIYLWPASTRSGMIAGKHVQTILLLAGFKNIKSKVIGSRNPYNTVKAVFKALAAIESPKDVQQKFGRTVVESYLL</sequence>
<keyword evidence="5 6" id="KW-0687">Ribonucleoprotein</keyword>
<dbReference type="OrthoDB" id="309483at2759"/>
<evidence type="ECO:0000256" key="3">
    <source>
        <dbReference type="ARBA" id="ARBA00022884"/>
    </source>
</evidence>
<dbReference type="Proteomes" id="UP000541444">
    <property type="component" value="Unassembled WGS sequence"/>
</dbReference>
<dbReference type="PANTHER" id="PTHR48432">
    <property type="entry name" value="S5 DRBM DOMAIN-CONTAINING PROTEIN"/>
    <property type="match status" value="1"/>
</dbReference>
<name>A0A7J7MIK8_9MAGN</name>
<protein>
    <recommendedName>
        <fullName evidence="10">S5 DRBM domain-containing protein</fullName>
    </recommendedName>
</protein>
<feature type="coiled-coil region" evidence="8">
    <location>
        <begin position="149"/>
        <end position="176"/>
    </location>
</feature>
<dbReference type="GO" id="GO:0019843">
    <property type="term" value="F:rRNA binding"/>
    <property type="evidence" value="ECO:0007669"/>
    <property type="project" value="UniProtKB-KW"/>
</dbReference>
<evidence type="ECO:0000256" key="8">
    <source>
        <dbReference type="SAM" id="Coils"/>
    </source>
</evidence>
<dbReference type="GO" id="GO:0005840">
    <property type="term" value="C:ribosome"/>
    <property type="evidence" value="ECO:0007669"/>
    <property type="project" value="UniProtKB-KW"/>
</dbReference>
<dbReference type="GO" id="GO:0003729">
    <property type="term" value="F:mRNA binding"/>
    <property type="evidence" value="ECO:0007669"/>
    <property type="project" value="UniProtKB-ARBA"/>
</dbReference>
<evidence type="ECO:0000313" key="12">
    <source>
        <dbReference type="Proteomes" id="UP000541444"/>
    </source>
</evidence>
<feature type="region of interest" description="Disordered" evidence="9">
    <location>
        <begin position="81"/>
        <end position="107"/>
    </location>
</feature>
<evidence type="ECO:0000256" key="5">
    <source>
        <dbReference type="ARBA" id="ARBA00023274"/>
    </source>
</evidence>
<keyword evidence="12" id="KW-1185">Reference proteome</keyword>
<evidence type="ECO:0000256" key="9">
    <source>
        <dbReference type="SAM" id="MobiDB-lite"/>
    </source>
</evidence>
<dbReference type="AlphaFoldDB" id="A0A7J7MIK8"/>
<dbReference type="FunFam" id="3.30.230.10:FF:000002">
    <property type="entry name" value="30S ribosomal protein S5"/>
    <property type="match status" value="1"/>
</dbReference>
<dbReference type="Gene3D" id="3.30.230.10">
    <property type="match status" value="1"/>
</dbReference>
<dbReference type="Pfam" id="PF00333">
    <property type="entry name" value="Ribosomal_S5"/>
    <property type="match status" value="1"/>
</dbReference>
<dbReference type="InterPro" id="IPR000851">
    <property type="entry name" value="Ribosomal_uS5"/>
</dbReference>
<dbReference type="InterPro" id="IPR013810">
    <property type="entry name" value="Ribosomal_uS5_N"/>
</dbReference>
<dbReference type="SUPFAM" id="SSF54768">
    <property type="entry name" value="dsRNA-binding domain-like"/>
    <property type="match status" value="1"/>
</dbReference>
<gene>
    <name evidence="11" type="ORF">GIB67_032361</name>
</gene>
<dbReference type="Pfam" id="PF03719">
    <property type="entry name" value="Ribosomal_S5_C"/>
    <property type="match status" value="1"/>
</dbReference>
<feature type="compositionally biased region" description="Basic and acidic residues" evidence="9">
    <location>
        <begin position="81"/>
        <end position="92"/>
    </location>
</feature>
<dbReference type="GO" id="GO:0006412">
    <property type="term" value="P:translation"/>
    <property type="evidence" value="ECO:0007669"/>
    <property type="project" value="InterPro"/>
</dbReference>
<dbReference type="InterPro" id="IPR020568">
    <property type="entry name" value="Ribosomal_Su5_D2-typ_SF"/>
</dbReference>
<feature type="coiled-coil region" evidence="8">
    <location>
        <begin position="299"/>
        <end position="347"/>
    </location>
</feature>
<evidence type="ECO:0000259" key="10">
    <source>
        <dbReference type="PROSITE" id="PS50881"/>
    </source>
</evidence>
<evidence type="ECO:0000256" key="2">
    <source>
        <dbReference type="ARBA" id="ARBA00022730"/>
    </source>
</evidence>
<evidence type="ECO:0000256" key="6">
    <source>
        <dbReference type="PROSITE-ProRule" id="PRU00268"/>
    </source>
</evidence>
<accession>A0A7J7MIK8</accession>
<evidence type="ECO:0000313" key="11">
    <source>
        <dbReference type="EMBL" id="KAF6154749.1"/>
    </source>
</evidence>
<dbReference type="GO" id="GO:1990904">
    <property type="term" value="C:ribonucleoprotein complex"/>
    <property type="evidence" value="ECO:0007669"/>
    <property type="project" value="UniProtKB-UniRule"/>
</dbReference>
<dbReference type="GO" id="GO:0003735">
    <property type="term" value="F:structural constituent of ribosome"/>
    <property type="evidence" value="ECO:0007669"/>
    <property type="project" value="UniProtKB-UniRule"/>
</dbReference>
<evidence type="ECO:0000256" key="1">
    <source>
        <dbReference type="ARBA" id="ARBA00008945"/>
    </source>
</evidence>
<dbReference type="EMBL" id="JACGCM010001456">
    <property type="protein sequence ID" value="KAF6154749.1"/>
    <property type="molecule type" value="Genomic_DNA"/>
</dbReference>
<keyword evidence="3" id="KW-0694">RNA-binding</keyword>
<dbReference type="SUPFAM" id="SSF54211">
    <property type="entry name" value="Ribosomal protein S5 domain 2-like"/>
    <property type="match status" value="1"/>
</dbReference>
<keyword evidence="2" id="KW-0699">rRNA-binding</keyword>
<dbReference type="PANTHER" id="PTHR48432:SF1">
    <property type="entry name" value="S5 DRBM DOMAIN-CONTAINING PROTEIN"/>
    <property type="match status" value="1"/>
</dbReference>